<dbReference type="SMART" id="SM00448">
    <property type="entry name" value="REC"/>
    <property type="match status" value="1"/>
</dbReference>
<dbReference type="PANTHER" id="PTHR44591">
    <property type="entry name" value="STRESS RESPONSE REGULATOR PROTEIN 1"/>
    <property type="match status" value="1"/>
</dbReference>
<evidence type="ECO:0000256" key="1">
    <source>
        <dbReference type="ARBA" id="ARBA00022553"/>
    </source>
</evidence>
<evidence type="ECO:0000259" key="3">
    <source>
        <dbReference type="PROSITE" id="PS50110"/>
    </source>
</evidence>
<proteinExistence type="predicted"/>
<dbReference type="SUPFAM" id="SSF52172">
    <property type="entry name" value="CheY-like"/>
    <property type="match status" value="1"/>
</dbReference>
<dbReference type="Gene3D" id="3.40.50.2300">
    <property type="match status" value="1"/>
</dbReference>
<dbReference type="InterPro" id="IPR050595">
    <property type="entry name" value="Bact_response_regulator"/>
</dbReference>
<feature type="domain" description="Response regulatory" evidence="3">
    <location>
        <begin position="5"/>
        <end position="129"/>
    </location>
</feature>
<feature type="modified residue" description="4-aspartylphosphate" evidence="2">
    <location>
        <position position="61"/>
    </location>
</feature>
<dbReference type="AlphaFoldDB" id="A0AA41W4Z4"/>
<sequence>MQKLIVICVDDQPEVLSAVSRDLAALSSHCVIEECQSAAECLELLDELDAEGAPIALVISDHVMPAMTGVDLLTEVNSDERFKQTHKFLLTGLATHQDTIRAINQAGIEQYFEKAWNPDELVLECKRALTHFVFETGLDYTEYQPILDAESVYIHLRKV</sequence>
<reference evidence="4 5" key="1">
    <citation type="journal article" date="2013" name="Antonie Van Leeuwenhoek">
        <title>Echinimonas agarilytica gen. nov., sp. nov., a new gammaproteobacterium isolated from the sea urchin Strongylocentrotus intermedius.</title>
        <authorList>
            <person name="Nedashkovskaya O.I."/>
            <person name="Stenkova A.M."/>
            <person name="Zhukova N.V."/>
            <person name="Van Trappen S."/>
            <person name="Lee J.S."/>
            <person name="Kim S.B."/>
        </authorList>
    </citation>
    <scope>NUCLEOTIDE SEQUENCE [LARGE SCALE GENOMIC DNA]</scope>
    <source>
        <strain evidence="4 5">KMM 6351</strain>
    </source>
</reference>
<evidence type="ECO:0000313" key="4">
    <source>
        <dbReference type="EMBL" id="MCM2679069.1"/>
    </source>
</evidence>
<keyword evidence="5" id="KW-1185">Reference proteome</keyword>
<dbReference type="EMBL" id="JAMQGP010000002">
    <property type="protein sequence ID" value="MCM2679069.1"/>
    <property type="molecule type" value="Genomic_DNA"/>
</dbReference>
<organism evidence="4 5">
    <name type="scientific">Echinimonas agarilytica</name>
    <dbReference type="NCBI Taxonomy" id="1215918"/>
    <lineage>
        <taxon>Bacteria</taxon>
        <taxon>Pseudomonadati</taxon>
        <taxon>Pseudomonadota</taxon>
        <taxon>Gammaproteobacteria</taxon>
        <taxon>Alteromonadales</taxon>
        <taxon>Echinimonadaceae</taxon>
        <taxon>Echinimonas</taxon>
    </lineage>
</organism>
<keyword evidence="1 2" id="KW-0597">Phosphoprotein</keyword>
<dbReference type="PROSITE" id="PS50110">
    <property type="entry name" value="RESPONSE_REGULATORY"/>
    <property type="match status" value="1"/>
</dbReference>
<protein>
    <submittedName>
        <fullName evidence="4">Response regulator</fullName>
    </submittedName>
</protein>
<dbReference type="PANTHER" id="PTHR44591:SF3">
    <property type="entry name" value="RESPONSE REGULATORY DOMAIN-CONTAINING PROTEIN"/>
    <property type="match status" value="1"/>
</dbReference>
<dbReference type="Pfam" id="PF00072">
    <property type="entry name" value="Response_reg"/>
    <property type="match status" value="1"/>
</dbReference>
<dbReference type="GO" id="GO:0000160">
    <property type="term" value="P:phosphorelay signal transduction system"/>
    <property type="evidence" value="ECO:0007669"/>
    <property type="project" value="InterPro"/>
</dbReference>
<gene>
    <name evidence="4" type="ORF">NAF29_05170</name>
</gene>
<dbReference type="InterPro" id="IPR011006">
    <property type="entry name" value="CheY-like_superfamily"/>
</dbReference>
<comment type="caution">
    <text evidence="4">The sequence shown here is derived from an EMBL/GenBank/DDBJ whole genome shotgun (WGS) entry which is preliminary data.</text>
</comment>
<name>A0AA41W4Z4_9GAMM</name>
<dbReference type="Proteomes" id="UP001165393">
    <property type="component" value="Unassembled WGS sequence"/>
</dbReference>
<dbReference type="InterPro" id="IPR001789">
    <property type="entry name" value="Sig_transdc_resp-reg_receiver"/>
</dbReference>
<evidence type="ECO:0000256" key="2">
    <source>
        <dbReference type="PROSITE-ProRule" id="PRU00169"/>
    </source>
</evidence>
<accession>A0AA41W4Z4</accession>
<evidence type="ECO:0000313" key="5">
    <source>
        <dbReference type="Proteomes" id="UP001165393"/>
    </source>
</evidence>